<sequence length="333" mass="36819">MKRIFFTLIGIFYAGITFSQVKNTESVNKIEATADKPAEPFIKEIRDIVKLNSLFREKLNWNDIDGNIKTLSVGMKTTNDTKPVIDYIISELRKVGDKHSFFMSVAATTNYSSPTKKLEGATSKLLPGDIGYINVPQFGSVNDSAMTVYAQNIQNQIKDLDIKNNIKGWIIDFRKNTGGNMYPMITGLGPLLDKGTLGYFVSNNKKNPWKLMEKEGKVWSNNAYVPNAYKLKKRPERIALLVGGRTASSGEFTVVSFIGQDNTKLFGQPTAGYTTGNRTFVLSNGSSLMLSISNAADRDKKDHIGSINPDVLVDQSTSVDADIEAASKWILGF</sequence>
<proteinExistence type="predicted"/>
<dbReference type="GO" id="GO:0007165">
    <property type="term" value="P:signal transduction"/>
    <property type="evidence" value="ECO:0007669"/>
    <property type="project" value="TreeGrafter"/>
</dbReference>
<dbReference type="SMART" id="SM00245">
    <property type="entry name" value="TSPc"/>
    <property type="match status" value="1"/>
</dbReference>
<dbReference type="CDD" id="cd06567">
    <property type="entry name" value="Peptidase_S41"/>
    <property type="match status" value="1"/>
</dbReference>
<evidence type="ECO:0000313" key="3">
    <source>
        <dbReference type="Proteomes" id="UP000190813"/>
    </source>
</evidence>
<gene>
    <name evidence="2" type="ORF">BAZ10_14230</name>
</gene>
<protein>
    <recommendedName>
        <fullName evidence="1">Tail specific protease domain-containing protein</fullName>
    </recommendedName>
</protein>
<name>A0A1T3MUX7_9FLAO</name>
<feature type="domain" description="Tail specific protease" evidence="1">
    <location>
        <begin position="81"/>
        <end position="314"/>
    </location>
</feature>
<dbReference type="EMBL" id="MAHX01000005">
    <property type="protein sequence ID" value="OPC68319.1"/>
    <property type="molecule type" value="Genomic_DNA"/>
</dbReference>
<dbReference type="AlphaFoldDB" id="A0A1T3MUX7"/>
<accession>A0A1T3MUX7</accession>
<dbReference type="GO" id="GO:0030288">
    <property type="term" value="C:outer membrane-bounded periplasmic space"/>
    <property type="evidence" value="ECO:0007669"/>
    <property type="project" value="TreeGrafter"/>
</dbReference>
<organism evidence="2 3">
    <name type="scientific">Elizabethkingia occulta</name>
    <dbReference type="NCBI Taxonomy" id="1867263"/>
    <lineage>
        <taxon>Bacteria</taxon>
        <taxon>Pseudomonadati</taxon>
        <taxon>Bacteroidota</taxon>
        <taxon>Flavobacteriia</taxon>
        <taxon>Flavobacteriales</taxon>
        <taxon>Weeksellaceae</taxon>
        <taxon>Elizabethkingia</taxon>
    </lineage>
</organism>
<dbReference type="GO" id="GO:0006508">
    <property type="term" value="P:proteolysis"/>
    <property type="evidence" value="ECO:0007669"/>
    <property type="project" value="InterPro"/>
</dbReference>
<dbReference type="Proteomes" id="UP000190813">
    <property type="component" value="Unassembled WGS sequence"/>
</dbReference>
<dbReference type="GO" id="GO:0008236">
    <property type="term" value="F:serine-type peptidase activity"/>
    <property type="evidence" value="ECO:0007669"/>
    <property type="project" value="InterPro"/>
</dbReference>
<evidence type="ECO:0000313" key="2">
    <source>
        <dbReference type="EMBL" id="OPC68319.1"/>
    </source>
</evidence>
<dbReference type="PANTHER" id="PTHR32060">
    <property type="entry name" value="TAIL-SPECIFIC PROTEASE"/>
    <property type="match status" value="1"/>
</dbReference>
<dbReference type="Gene3D" id="3.90.226.10">
    <property type="entry name" value="2-enoyl-CoA Hydratase, Chain A, domain 1"/>
    <property type="match status" value="1"/>
</dbReference>
<reference evidence="2 3" key="1">
    <citation type="submission" date="2016-06" db="EMBL/GenBank/DDBJ databases">
        <title>Revisiting the taxonomy of the Elizabethkingia Genus based on Whole-Genome Sequencing, Optical Mapping, and MALDI-TOF.</title>
        <authorList>
            <person name="Nicholson A.C."/>
        </authorList>
    </citation>
    <scope>NUCLEOTIDE SEQUENCE [LARGE SCALE GENOMIC DNA]</scope>
    <source>
        <strain evidence="2 3">G4070</strain>
    </source>
</reference>
<dbReference type="InterPro" id="IPR005151">
    <property type="entry name" value="Tail-specific_protease"/>
</dbReference>
<evidence type="ECO:0000259" key="1">
    <source>
        <dbReference type="SMART" id="SM00245"/>
    </source>
</evidence>
<dbReference type="RefSeq" id="WP_078770895.1">
    <property type="nucleotide sequence ID" value="NZ_CBCSBR010000025.1"/>
</dbReference>
<dbReference type="GO" id="GO:0004175">
    <property type="term" value="F:endopeptidase activity"/>
    <property type="evidence" value="ECO:0007669"/>
    <property type="project" value="TreeGrafter"/>
</dbReference>
<dbReference type="Pfam" id="PF03572">
    <property type="entry name" value="Peptidase_S41"/>
    <property type="match status" value="1"/>
</dbReference>
<comment type="caution">
    <text evidence="2">The sequence shown here is derived from an EMBL/GenBank/DDBJ whole genome shotgun (WGS) entry which is preliminary data.</text>
</comment>
<dbReference type="SUPFAM" id="SSF52096">
    <property type="entry name" value="ClpP/crotonase"/>
    <property type="match status" value="1"/>
</dbReference>
<dbReference type="InterPro" id="IPR029045">
    <property type="entry name" value="ClpP/crotonase-like_dom_sf"/>
</dbReference>
<keyword evidence="3" id="KW-1185">Reference proteome</keyword>
<dbReference type="PANTHER" id="PTHR32060:SF30">
    <property type="entry name" value="CARBOXY-TERMINAL PROCESSING PROTEASE CTPA"/>
    <property type="match status" value="1"/>
</dbReference>